<evidence type="ECO:0000313" key="3">
    <source>
        <dbReference type="EMBL" id="MDI5949631.1"/>
    </source>
</evidence>
<evidence type="ECO:0000259" key="2">
    <source>
        <dbReference type="PROSITE" id="PS51819"/>
    </source>
</evidence>
<dbReference type="GO" id="GO:0046872">
    <property type="term" value="F:metal ion binding"/>
    <property type="evidence" value="ECO:0007669"/>
    <property type="project" value="UniProtKB-KW"/>
</dbReference>
<dbReference type="InterPro" id="IPR029068">
    <property type="entry name" value="Glyas_Bleomycin-R_OHBP_Dase"/>
</dbReference>
<dbReference type="PANTHER" id="PTHR36113:SF6">
    <property type="entry name" value="FOSFOMYCIN RESISTANCE PROTEIN FOSX"/>
    <property type="match status" value="1"/>
</dbReference>
<dbReference type="InterPro" id="IPR004360">
    <property type="entry name" value="Glyas_Fos-R_dOase_dom"/>
</dbReference>
<dbReference type="PANTHER" id="PTHR36113">
    <property type="entry name" value="LYASE, PUTATIVE-RELATED-RELATED"/>
    <property type="match status" value="1"/>
</dbReference>
<evidence type="ECO:0000313" key="4">
    <source>
        <dbReference type="Proteomes" id="UP001228643"/>
    </source>
</evidence>
<keyword evidence="1" id="KW-0479">Metal-binding</keyword>
<dbReference type="Proteomes" id="UP001228643">
    <property type="component" value="Unassembled WGS sequence"/>
</dbReference>
<dbReference type="NCBIfam" id="NF008551">
    <property type="entry name" value="PRK11478.1"/>
    <property type="match status" value="1"/>
</dbReference>
<reference evidence="3 4" key="1">
    <citation type="submission" date="2023-04" db="EMBL/GenBank/DDBJ databases">
        <title>Two novel species of Flavobacterium.</title>
        <authorList>
            <person name="Liu Q."/>
            <person name="Xin Y.-H."/>
        </authorList>
    </citation>
    <scope>NUCLEOTIDE SEQUENCE [LARGE SCALE GENOMIC DNA]</scope>
    <source>
        <strain evidence="3 4">LB2P87</strain>
    </source>
</reference>
<dbReference type="SUPFAM" id="SSF54593">
    <property type="entry name" value="Glyoxalase/Bleomycin resistance protein/Dihydroxybiphenyl dioxygenase"/>
    <property type="match status" value="1"/>
</dbReference>
<dbReference type="AlphaFoldDB" id="A0AAW6TJ26"/>
<accession>A0AAW6TJ26</accession>
<dbReference type="InterPro" id="IPR037523">
    <property type="entry name" value="VOC_core"/>
</dbReference>
<organism evidence="3 4">
    <name type="scientific">Flavobacterium yafengii</name>
    <dbReference type="NCBI Taxonomy" id="3041253"/>
    <lineage>
        <taxon>Bacteria</taxon>
        <taxon>Pseudomonadati</taxon>
        <taxon>Bacteroidota</taxon>
        <taxon>Flavobacteriia</taxon>
        <taxon>Flavobacteriales</taxon>
        <taxon>Flavobacteriaceae</taxon>
        <taxon>Flavobacterium</taxon>
    </lineage>
</organism>
<sequence>MLQINKVHHIAIICSDYQKSKTFYTNILGLTIVQEIYREERQSYKLDLALNGNYIVEIFSFPNPPQRPSKPEAAGLRHLAFEVDDIQLTRDFLVNKNIRSEEIRVDEHTKKHFFFIADPDDLPIEFYEK</sequence>
<dbReference type="RefSeq" id="WP_282715785.1">
    <property type="nucleotide sequence ID" value="NZ_JASCRY010000002.1"/>
</dbReference>
<gene>
    <name evidence="3" type="ORF">QLS97_08225</name>
</gene>
<dbReference type="EMBL" id="JASCRY010000002">
    <property type="protein sequence ID" value="MDI5949631.1"/>
    <property type="molecule type" value="Genomic_DNA"/>
</dbReference>
<name>A0AAW6TJ26_9FLAO</name>
<dbReference type="Gene3D" id="3.10.180.10">
    <property type="entry name" value="2,3-Dihydroxybiphenyl 1,2-Dioxygenase, domain 1"/>
    <property type="match status" value="1"/>
</dbReference>
<dbReference type="Pfam" id="PF00903">
    <property type="entry name" value="Glyoxalase"/>
    <property type="match status" value="1"/>
</dbReference>
<dbReference type="PROSITE" id="PS51819">
    <property type="entry name" value="VOC"/>
    <property type="match status" value="1"/>
</dbReference>
<comment type="caution">
    <text evidence="3">The sequence shown here is derived from an EMBL/GenBank/DDBJ whole genome shotgun (WGS) entry which is preliminary data.</text>
</comment>
<dbReference type="CDD" id="cd08352">
    <property type="entry name" value="VOC_Bs_YwkD_like"/>
    <property type="match status" value="1"/>
</dbReference>
<keyword evidence="4" id="KW-1185">Reference proteome</keyword>
<protein>
    <submittedName>
        <fullName evidence="3">VOC family protein</fullName>
    </submittedName>
</protein>
<evidence type="ECO:0000256" key="1">
    <source>
        <dbReference type="ARBA" id="ARBA00022723"/>
    </source>
</evidence>
<dbReference type="InterPro" id="IPR037478">
    <property type="entry name" value="YwkD-like_dom"/>
</dbReference>
<proteinExistence type="predicted"/>
<dbReference type="InterPro" id="IPR051332">
    <property type="entry name" value="Fosfomycin_Res_Enzymes"/>
</dbReference>
<feature type="domain" description="VOC" evidence="2">
    <location>
        <begin position="6"/>
        <end position="129"/>
    </location>
</feature>